<dbReference type="InterPro" id="IPR024213">
    <property type="entry name" value="DUF3822"/>
</dbReference>
<dbReference type="Proteomes" id="UP000320643">
    <property type="component" value="Unassembled WGS sequence"/>
</dbReference>
<keyword evidence="2" id="KW-1185">Reference proteome</keyword>
<gene>
    <name evidence="1" type="ORF">FMM05_10800</name>
</gene>
<protein>
    <submittedName>
        <fullName evidence="1">DUF3822 family protein</fullName>
    </submittedName>
</protein>
<dbReference type="AlphaFoldDB" id="A0A552V1G1"/>
<reference evidence="1 2" key="1">
    <citation type="submission" date="2019-07" db="EMBL/GenBank/DDBJ databases">
        <title>Flavobacterium sp. nov., isolated from glacier ice.</title>
        <authorList>
            <person name="Liu Q."/>
            <person name="Xin Y.-H."/>
        </authorList>
    </citation>
    <scope>NUCLEOTIDE SEQUENCE [LARGE SCALE GENOMIC DNA]</scope>
    <source>
        <strain evidence="1 2">ZT4R6</strain>
    </source>
</reference>
<dbReference type="Pfam" id="PF12864">
    <property type="entry name" value="DUF3822"/>
    <property type="match status" value="1"/>
</dbReference>
<dbReference type="CDD" id="cd24013">
    <property type="entry name" value="ASKHA_ATPase_BT3980-like"/>
    <property type="match status" value="1"/>
</dbReference>
<dbReference type="EMBL" id="VJVZ01000006">
    <property type="protein sequence ID" value="TRW24311.1"/>
    <property type="molecule type" value="Genomic_DNA"/>
</dbReference>
<dbReference type="Gene3D" id="3.30.420.260">
    <property type="match status" value="1"/>
</dbReference>
<dbReference type="OrthoDB" id="658622at2"/>
<accession>A0A552V1G1</accession>
<sequence>MNDAITAKNYKKLSLQIAANGMSFAGFDTLNREVIFKGQVAFAKTTPLEDELWKVFVHHPELKADYDEVIVLHDNSFNTFVPTALFDENYPGSYLQYNTRVFEADFFAWDALGSYDITNVYVPLMNVNNFLIERLGTFEYKNTNSILVEKLLDASINIDEKQVFVHVQENHFEIVVVRSQKLLLYNSFEYNTAEDFLYYLLFTLEQLTLNPETVSVTLLSKISQDSPLYTLAYTYIRNVALYNPAALAQKWHLETQHDALHNFIILNS</sequence>
<proteinExistence type="predicted"/>
<evidence type="ECO:0000313" key="2">
    <source>
        <dbReference type="Proteomes" id="UP000320643"/>
    </source>
</evidence>
<organism evidence="1 2">
    <name type="scientific">Flavobacterium zepuense</name>
    <dbReference type="NCBI Taxonomy" id="2593302"/>
    <lineage>
        <taxon>Bacteria</taxon>
        <taxon>Pseudomonadati</taxon>
        <taxon>Bacteroidota</taxon>
        <taxon>Flavobacteriia</taxon>
        <taxon>Flavobacteriales</taxon>
        <taxon>Flavobacteriaceae</taxon>
        <taxon>Flavobacterium</taxon>
    </lineage>
</organism>
<dbReference type="RefSeq" id="WP_143373391.1">
    <property type="nucleotide sequence ID" value="NZ_VJVZ01000006.1"/>
</dbReference>
<name>A0A552V1G1_9FLAO</name>
<comment type="caution">
    <text evidence="1">The sequence shown here is derived from an EMBL/GenBank/DDBJ whole genome shotgun (WGS) entry which is preliminary data.</text>
</comment>
<evidence type="ECO:0000313" key="1">
    <source>
        <dbReference type="EMBL" id="TRW24311.1"/>
    </source>
</evidence>
<dbReference type="Gene3D" id="3.30.420.250">
    <property type="match status" value="1"/>
</dbReference>